<reference evidence="1 2" key="1">
    <citation type="journal article" date="2011" name="Nature">
        <title>A high-resolution map of human evolutionary constraint using 29 mammals.</title>
        <authorList>
            <person name="Lindblad-Toh K."/>
            <person name="Garber M."/>
            <person name="Zuk O."/>
            <person name="Lin M.F."/>
            <person name="Parker B.J."/>
            <person name="Washietl S."/>
            <person name="Kheradpour P."/>
            <person name="Ernst J."/>
            <person name="Jordan G."/>
            <person name="Mauceli E."/>
            <person name="Ward L.D."/>
            <person name="Lowe C.B."/>
            <person name="Holloway A.K."/>
            <person name="Clamp M."/>
            <person name="Gnerre S."/>
            <person name="Alfoldi J."/>
            <person name="Beal K."/>
            <person name="Chang J."/>
            <person name="Clawson H."/>
            <person name="Cuff J."/>
            <person name="Di Palma F."/>
            <person name="Fitzgerald S."/>
            <person name="Flicek P."/>
            <person name="Guttman M."/>
            <person name="Hubisz M.J."/>
            <person name="Jaffe D.B."/>
            <person name="Jungreis I."/>
            <person name="Kent W.J."/>
            <person name="Kostka D."/>
            <person name="Lara M."/>
            <person name="Martins A.L."/>
            <person name="Massingham T."/>
            <person name="Moltke I."/>
            <person name="Raney B.J."/>
            <person name="Rasmussen M.D."/>
            <person name="Robinson J."/>
            <person name="Stark A."/>
            <person name="Vilella A.J."/>
            <person name="Wen J."/>
            <person name="Xie X."/>
            <person name="Zody M.C."/>
            <person name="Baldwin J."/>
            <person name="Bloom T."/>
            <person name="Chin C.W."/>
            <person name="Heiman D."/>
            <person name="Nicol R."/>
            <person name="Nusbaum C."/>
            <person name="Young S."/>
            <person name="Wilkinson J."/>
            <person name="Worley K.C."/>
            <person name="Kovar C.L."/>
            <person name="Muzny D.M."/>
            <person name="Gibbs R.A."/>
            <person name="Cree A."/>
            <person name="Dihn H.H."/>
            <person name="Fowler G."/>
            <person name="Jhangiani S."/>
            <person name="Joshi V."/>
            <person name="Lee S."/>
            <person name="Lewis L.R."/>
            <person name="Nazareth L.V."/>
            <person name="Okwuonu G."/>
            <person name="Santibanez J."/>
            <person name="Warren W.C."/>
            <person name="Mardis E.R."/>
            <person name="Weinstock G.M."/>
            <person name="Wilson R.K."/>
            <person name="Delehaunty K."/>
            <person name="Dooling D."/>
            <person name="Fronik C."/>
            <person name="Fulton L."/>
            <person name="Fulton B."/>
            <person name="Graves T."/>
            <person name="Minx P."/>
            <person name="Sodergren E."/>
            <person name="Birney E."/>
            <person name="Margulies E.H."/>
            <person name="Herrero J."/>
            <person name="Green E.D."/>
            <person name="Haussler D."/>
            <person name="Siepel A."/>
            <person name="Goldman N."/>
            <person name="Pollard K.S."/>
            <person name="Pedersen J.S."/>
            <person name="Lander E.S."/>
            <person name="Kellis M."/>
        </authorList>
    </citation>
    <scope>NUCLEOTIDE SEQUENCE [LARGE SCALE GENOMIC DNA]</scope>
    <source>
        <strain evidence="1 2">Thorbecke inbred</strain>
    </source>
</reference>
<keyword evidence="2" id="KW-1185">Reference proteome</keyword>
<evidence type="ECO:0000313" key="2">
    <source>
        <dbReference type="Proteomes" id="UP000001811"/>
    </source>
</evidence>
<protein>
    <submittedName>
        <fullName evidence="1">Uncharacterized protein</fullName>
    </submittedName>
</protein>
<reference evidence="1" key="3">
    <citation type="submission" date="2025-09" db="UniProtKB">
        <authorList>
            <consortium name="Ensembl"/>
        </authorList>
    </citation>
    <scope>IDENTIFICATION</scope>
    <source>
        <strain evidence="1">Thorbecke</strain>
    </source>
</reference>
<dbReference type="Bgee" id="ENSOCUG00000030156">
    <property type="expression patterns" value="Expressed in adult mammalian kidney and 15 other cell types or tissues"/>
</dbReference>
<dbReference type="GO" id="GO:0008009">
    <property type="term" value="F:chemokine activity"/>
    <property type="evidence" value="ECO:0007669"/>
    <property type="project" value="InterPro"/>
</dbReference>
<name>A0A5F9DUS5_RABIT</name>
<dbReference type="AlphaFoldDB" id="A0A5F9DUS5"/>
<organism evidence="1 2">
    <name type="scientific">Oryctolagus cuniculus</name>
    <name type="common">Rabbit</name>
    <dbReference type="NCBI Taxonomy" id="9986"/>
    <lineage>
        <taxon>Eukaryota</taxon>
        <taxon>Metazoa</taxon>
        <taxon>Chordata</taxon>
        <taxon>Craniata</taxon>
        <taxon>Vertebrata</taxon>
        <taxon>Euteleostomi</taxon>
        <taxon>Mammalia</taxon>
        <taxon>Eutheria</taxon>
        <taxon>Euarchontoglires</taxon>
        <taxon>Glires</taxon>
        <taxon>Lagomorpha</taxon>
        <taxon>Leporidae</taxon>
        <taxon>Oryctolagus</taxon>
    </lineage>
</organism>
<dbReference type="SMR" id="A0A5F9DUS5"/>
<accession>A0A5F9DUS5</accession>
<dbReference type="GO" id="GO:0006955">
    <property type="term" value="P:immune response"/>
    <property type="evidence" value="ECO:0007669"/>
    <property type="project" value="InterPro"/>
</dbReference>
<dbReference type="InterPro" id="IPR036048">
    <property type="entry name" value="Interleukin_8-like_sf"/>
</dbReference>
<sequence>MLRLSWSGFQGKRSVHVGEGESNTKAKALATKGLNPSQGCGLSTLELSWNTNPNPSPALREANNSENSCFLVTGLQGSLLSASRFTTLRGLQLCAPPEQPWVGRIIRRLKRISAKASLALPSPASCLQAPGPSFCP</sequence>
<dbReference type="Gene3D" id="2.40.50.40">
    <property type="match status" value="1"/>
</dbReference>
<reference evidence="1" key="2">
    <citation type="submission" date="2025-08" db="UniProtKB">
        <authorList>
            <consortium name="Ensembl"/>
        </authorList>
    </citation>
    <scope>IDENTIFICATION</scope>
    <source>
        <strain evidence="1">Thorbecke</strain>
    </source>
</reference>
<dbReference type="Ensembl" id="ENSOCUT00000054836.1">
    <property type="protein sequence ID" value="ENSOCUP00000049280.1"/>
    <property type="gene ID" value="ENSOCUG00000030156.1"/>
</dbReference>
<dbReference type="STRING" id="9986.ENSOCUP00000049280"/>
<dbReference type="Proteomes" id="UP000001811">
    <property type="component" value="Chromosome 1"/>
</dbReference>
<dbReference type="EMBL" id="AAGW02033489">
    <property type="status" value="NOT_ANNOTATED_CDS"/>
    <property type="molecule type" value="Genomic_DNA"/>
</dbReference>
<dbReference type="SUPFAM" id="SSF54117">
    <property type="entry name" value="Interleukin 8-like chemokines"/>
    <property type="match status" value="1"/>
</dbReference>
<dbReference type="GO" id="GO:0005576">
    <property type="term" value="C:extracellular region"/>
    <property type="evidence" value="ECO:0007669"/>
    <property type="project" value="InterPro"/>
</dbReference>
<proteinExistence type="predicted"/>
<evidence type="ECO:0000313" key="1">
    <source>
        <dbReference type="Ensembl" id="ENSOCUP00000049280.1"/>
    </source>
</evidence>
<dbReference type="InParanoid" id="A0A5F9DUS5"/>